<dbReference type="Proteomes" id="UP000316096">
    <property type="component" value="Unassembled WGS sequence"/>
</dbReference>
<name>A0A543CCV7_9ACTN</name>
<keyword evidence="3" id="KW-1185">Reference proteome</keyword>
<evidence type="ECO:0000313" key="2">
    <source>
        <dbReference type="EMBL" id="TQL94919.1"/>
    </source>
</evidence>
<dbReference type="AlphaFoldDB" id="A0A543CCV7"/>
<dbReference type="InterPro" id="IPR043917">
    <property type="entry name" value="DUF5753"/>
</dbReference>
<dbReference type="RefSeq" id="WP_141952645.1">
    <property type="nucleotide sequence ID" value="NZ_VFOZ01000001.1"/>
</dbReference>
<sequence length="271" mass="30366">MVAQREPYEFPAIRAFATELAAWRGTMSKVELAETLGYTPQLISQLEAGKNIPSRKFSEDTDTLFKTNGLFVRLWKLITETRHLAALPPGFSKYVQLEAEASAIRVFGLVLIQGLLQTEAYAREILLTIQQPDVVDQFVASRMERQAVLKREKPPRLWATFDERALRCMVGGPDVMRGQLEFLLEASRRAHIMIEVVPQDADPHAGLEGDLVLLSFDNEPDVAYTEAAGHGQVVEDPIGVSDFHVRYDLIRGHALPVAESRKLIESILESL</sequence>
<organism evidence="2 3">
    <name type="scientific">Actinoallomurus bryophytorum</name>
    <dbReference type="NCBI Taxonomy" id="1490222"/>
    <lineage>
        <taxon>Bacteria</taxon>
        <taxon>Bacillati</taxon>
        <taxon>Actinomycetota</taxon>
        <taxon>Actinomycetes</taxon>
        <taxon>Streptosporangiales</taxon>
        <taxon>Thermomonosporaceae</taxon>
        <taxon>Actinoallomurus</taxon>
    </lineage>
</organism>
<evidence type="ECO:0000259" key="1">
    <source>
        <dbReference type="Pfam" id="PF19054"/>
    </source>
</evidence>
<proteinExistence type="predicted"/>
<dbReference type="OrthoDB" id="3466567at2"/>
<dbReference type="EMBL" id="VFOZ01000001">
    <property type="protein sequence ID" value="TQL94919.1"/>
    <property type="molecule type" value="Genomic_DNA"/>
</dbReference>
<dbReference type="InterPro" id="IPR001387">
    <property type="entry name" value="Cro/C1-type_HTH"/>
</dbReference>
<dbReference type="CDD" id="cd00093">
    <property type="entry name" value="HTH_XRE"/>
    <property type="match status" value="1"/>
</dbReference>
<dbReference type="Pfam" id="PF19054">
    <property type="entry name" value="DUF5753"/>
    <property type="match status" value="1"/>
</dbReference>
<dbReference type="GO" id="GO:0003677">
    <property type="term" value="F:DNA binding"/>
    <property type="evidence" value="ECO:0007669"/>
    <property type="project" value="InterPro"/>
</dbReference>
<accession>A0A543CCV7</accession>
<comment type="caution">
    <text evidence="2">The sequence shown here is derived from an EMBL/GenBank/DDBJ whole genome shotgun (WGS) entry which is preliminary data.</text>
</comment>
<protein>
    <recommendedName>
        <fullName evidence="1">DUF5753 domain-containing protein</fullName>
    </recommendedName>
</protein>
<dbReference type="SUPFAM" id="SSF47413">
    <property type="entry name" value="lambda repressor-like DNA-binding domains"/>
    <property type="match status" value="1"/>
</dbReference>
<reference evidence="2 3" key="1">
    <citation type="submission" date="2019-06" db="EMBL/GenBank/DDBJ databases">
        <title>Sequencing the genomes of 1000 actinobacteria strains.</title>
        <authorList>
            <person name="Klenk H.-P."/>
        </authorList>
    </citation>
    <scope>NUCLEOTIDE SEQUENCE [LARGE SCALE GENOMIC DNA]</scope>
    <source>
        <strain evidence="2 3">DSM 102200</strain>
    </source>
</reference>
<evidence type="ECO:0000313" key="3">
    <source>
        <dbReference type="Proteomes" id="UP000316096"/>
    </source>
</evidence>
<dbReference type="InterPro" id="IPR010982">
    <property type="entry name" value="Lambda_DNA-bd_dom_sf"/>
</dbReference>
<gene>
    <name evidence="2" type="ORF">FB559_0407</name>
</gene>
<feature type="domain" description="DUF5753" evidence="1">
    <location>
        <begin position="91"/>
        <end position="265"/>
    </location>
</feature>